<keyword evidence="1" id="KW-0812">Transmembrane</keyword>
<protein>
    <submittedName>
        <fullName evidence="2">CLUMA_CG010675, isoform A</fullName>
    </submittedName>
</protein>
<dbReference type="AlphaFoldDB" id="A0A1J1IAJ5"/>
<reference evidence="2 3" key="1">
    <citation type="submission" date="2015-04" db="EMBL/GenBank/DDBJ databases">
        <authorList>
            <person name="Syromyatnikov M.Y."/>
            <person name="Popov V.N."/>
        </authorList>
    </citation>
    <scope>NUCLEOTIDE SEQUENCE [LARGE SCALE GENOMIC DNA]</scope>
</reference>
<gene>
    <name evidence="2" type="ORF">CLUMA_CG010675</name>
</gene>
<organism evidence="2 3">
    <name type="scientific">Clunio marinus</name>
    <dbReference type="NCBI Taxonomy" id="568069"/>
    <lineage>
        <taxon>Eukaryota</taxon>
        <taxon>Metazoa</taxon>
        <taxon>Ecdysozoa</taxon>
        <taxon>Arthropoda</taxon>
        <taxon>Hexapoda</taxon>
        <taxon>Insecta</taxon>
        <taxon>Pterygota</taxon>
        <taxon>Neoptera</taxon>
        <taxon>Endopterygota</taxon>
        <taxon>Diptera</taxon>
        <taxon>Nematocera</taxon>
        <taxon>Chironomoidea</taxon>
        <taxon>Chironomidae</taxon>
        <taxon>Clunio</taxon>
    </lineage>
</organism>
<dbReference type="Proteomes" id="UP000183832">
    <property type="component" value="Unassembled WGS sequence"/>
</dbReference>
<dbReference type="EMBL" id="CVRI01000047">
    <property type="protein sequence ID" value="CRK97280.1"/>
    <property type="molecule type" value="Genomic_DNA"/>
</dbReference>
<evidence type="ECO:0000313" key="2">
    <source>
        <dbReference type="EMBL" id="CRK97280.1"/>
    </source>
</evidence>
<name>A0A1J1IAJ5_9DIPT</name>
<feature type="transmembrane region" description="Helical" evidence="1">
    <location>
        <begin position="6"/>
        <end position="28"/>
    </location>
</feature>
<keyword evidence="1" id="KW-1133">Transmembrane helix</keyword>
<evidence type="ECO:0000313" key="3">
    <source>
        <dbReference type="Proteomes" id="UP000183832"/>
    </source>
</evidence>
<sequence>MFDYYPSAITLTFMFVFVLWFDECALVLQSNLKVSVNLFYLQTAASSLLWTYSCLRVWNIELDRISFVLTQLKFKVRKTNLKLLR</sequence>
<keyword evidence="3" id="KW-1185">Reference proteome</keyword>
<proteinExistence type="predicted"/>
<keyword evidence="1" id="KW-0472">Membrane</keyword>
<evidence type="ECO:0000256" key="1">
    <source>
        <dbReference type="SAM" id="Phobius"/>
    </source>
</evidence>
<accession>A0A1J1IAJ5</accession>